<feature type="domain" description="C2H2-type" evidence="7">
    <location>
        <begin position="2"/>
        <end position="32"/>
    </location>
</feature>
<evidence type="ECO:0000256" key="5">
    <source>
        <dbReference type="PROSITE-ProRule" id="PRU00042"/>
    </source>
</evidence>
<name>A0ABM1TGH7_LIMPO</name>
<dbReference type="PANTHER" id="PTHR23057">
    <property type="entry name" value="JUXTAPOSED WITH ANOTHER ZINC FINGER PROTEIN 1"/>
    <property type="match status" value="1"/>
</dbReference>
<keyword evidence="2" id="KW-0677">Repeat</keyword>
<evidence type="ECO:0000256" key="6">
    <source>
        <dbReference type="SAM" id="MobiDB-lite"/>
    </source>
</evidence>
<evidence type="ECO:0000256" key="3">
    <source>
        <dbReference type="ARBA" id="ARBA00022771"/>
    </source>
</evidence>
<accession>A0ABM1TGH7</accession>
<dbReference type="SMART" id="SM00355">
    <property type="entry name" value="ZnF_C2H2"/>
    <property type="match status" value="3"/>
</dbReference>
<protein>
    <submittedName>
        <fullName evidence="9">Uncharacterized protein LOC111088621 isoform X1</fullName>
    </submittedName>
</protein>
<evidence type="ECO:0000259" key="7">
    <source>
        <dbReference type="PROSITE" id="PS50157"/>
    </source>
</evidence>
<dbReference type="PROSITE" id="PS50157">
    <property type="entry name" value="ZINC_FINGER_C2H2_2"/>
    <property type="match status" value="1"/>
</dbReference>
<dbReference type="GeneID" id="111088621"/>
<dbReference type="Gene3D" id="3.30.160.60">
    <property type="entry name" value="Classic Zinc Finger"/>
    <property type="match status" value="2"/>
</dbReference>
<dbReference type="SUPFAM" id="SSF57667">
    <property type="entry name" value="beta-beta-alpha zinc fingers"/>
    <property type="match status" value="1"/>
</dbReference>
<sequence length="432" mass="46937">MNVCKFNGCGLTFPTLRELIQHIEETHIDFDPHFIEKQELQPPSSLPISYILRVFTETGKKETIDGPKKKQQSQSPTSSLNSVPPIGTGSEVDDEDMMSGSEDSNDSWANQDEFLSEFILRMIGSANSSEGRPFACPVTGCKKRYKNLNGIKYHAKNGHKKEAKPKKIYKCQCGKTYMTSQGLKNHSLMHHTGLSTTSTVSPLTKERSLTAMVNSPATLALLTQGQSVQAATVITQSHVLQSINTITGASSKVKQIVQSAQHPTGQETSPAASPQKALILHQCLRNGEVHAGNEIKKDCANLVVQRKADSTTGFAMICEAIRPNHTPAISNMTESVTSSISPTETPQDQPERSITPLLQMVGETRPHTPDNSVSKQHTLALHSNLPPTPQTPSMSLPTIKLPPISPTLQQHLLSPITPMKSNQSSVQSPATG</sequence>
<dbReference type="PROSITE" id="PS00028">
    <property type="entry name" value="ZINC_FINGER_C2H2_1"/>
    <property type="match status" value="2"/>
</dbReference>
<keyword evidence="3 5" id="KW-0863">Zinc-finger</keyword>
<keyword evidence="4" id="KW-0862">Zinc</keyword>
<evidence type="ECO:0000313" key="8">
    <source>
        <dbReference type="Proteomes" id="UP000694941"/>
    </source>
</evidence>
<proteinExistence type="predicted"/>
<dbReference type="Proteomes" id="UP000694941">
    <property type="component" value="Unplaced"/>
</dbReference>
<dbReference type="InterPro" id="IPR036236">
    <property type="entry name" value="Znf_C2H2_sf"/>
</dbReference>
<evidence type="ECO:0000256" key="4">
    <source>
        <dbReference type="ARBA" id="ARBA00022833"/>
    </source>
</evidence>
<dbReference type="RefSeq" id="XP_022254983.1">
    <property type="nucleotide sequence ID" value="XM_022399275.1"/>
</dbReference>
<evidence type="ECO:0000256" key="2">
    <source>
        <dbReference type="ARBA" id="ARBA00022737"/>
    </source>
</evidence>
<evidence type="ECO:0000256" key="1">
    <source>
        <dbReference type="ARBA" id="ARBA00022723"/>
    </source>
</evidence>
<reference evidence="9" key="1">
    <citation type="submission" date="2025-08" db="UniProtKB">
        <authorList>
            <consortium name="RefSeq"/>
        </authorList>
    </citation>
    <scope>IDENTIFICATION</scope>
    <source>
        <tissue evidence="9">Muscle</tissue>
    </source>
</reference>
<keyword evidence="8" id="KW-1185">Reference proteome</keyword>
<organism evidence="8 9">
    <name type="scientific">Limulus polyphemus</name>
    <name type="common">Atlantic horseshoe crab</name>
    <dbReference type="NCBI Taxonomy" id="6850"/>
    <lineage>
        <taxon>Eukaryota</taxon>
        <taxon>Metazoa</taxon>
        <taxon>Ecdysozoa</taxon>
        <taxon>Arthropoda</taxon>
        <taxon>Chelicerata</taxon>
        <taxon>Merostomata</taxon>
        <taxon>Xiphosura</taxon>
        <taxon>Limulidae</taxon>
        <taxon>Limulus</taxon>
    </lineage>
</organism>
<keyword evidence="1" id="KW-0479">Metal-binding</keyword>
<evidence type="ECO:0000313" key="9">
    <source>
        <dbReference type="RefSeq" id="XP_022254983.1"/>
    </source>
</evidence>
<dbReference type="PANTHER" id="PTHR23057:SF0">
    <property type="entry name" value="JUXTAPOSED WITH ANOTHER ZINC FINGER PROTEIN 1"/>
    <property type="match status" value="1"/>
</dbReference>
<dbReference type="InterPro" id="IPR013087">
    <property type="entry name" value="Znf_C2H2_type"/>
</dbReference>
<gene>
    <name evidence="9" type="primary">LOC111088621</name>
</gene>
<dbReference type="InterPro" id="IPR051580">
    <property type="entry name" value="ZnF-Chromatin_assoc"/>
</dbReference>
<feature type="region of interest" description="Disordered" evidence="6">
    <location>
        <begin position="61"/>
        <end position="108"/>
    </location>
</feature>